<keyword evidence="10" id="KW-1185">Reference proteome</keyword>
<dbReference type="STRING" id="714943.Mucpa_0423"/>
<accession>H1XZ32</accession>
<dbReference type="Gene3D" id="2.60.120.260">
    <property type="entry name" value="Galactose-binding domain-like"/>
    <property type="match status" value="2"/>
</dbReference>
<dbReference type="EMBL" id="CM001403">
    <property type="protein sequence ID" value="EHQ24617.1"/>
    <property type="molecule type" value="Genomic_DNA"/>
</dbReference>
<evidence type="ECO:0000313" key="9">
    <source>
        <dbReference type="EMBL" id="EHQ24617.1"/>
    </source>
</evidence>
<dbReference type="PANTHER" id="PTHR33307">
    <property type="entry name" value="ALPHA-RHAMNOSIDASE (EUROFUNG)"/>
    <property type="match status" value="1"/>
</dbReference>
<dbReference type="AlphaFoldDB" id="H1XZ32"/>
<dbReference type="RefSeq" id="WP_008504162.1">
    <property type="nucleotide sequence ID" value="NZ_CM001403.1"/>
</dbReference>
<dbReference type="GO" id="GO:0030596">
    <property type="term" value="F:alpha-L-rhamnosidase activity"/>
    <property type="evidence" value="ECO:0007669"/>
    <property type="project" value="UniProtKB-EC"/>
</dbReference>
<dbReference type="SMR" id="H1XZ32"/>
<dbReference type="InterPro" id="IPR029052">
    <property type="entry name" value="Metallo-depent_PP-like"/>
</dbReference>
<evidence type="ECO:0000256" key="3">
    <source>
        <dbReference type="ARBA" id="ARBA00022801"/>
    </source>
</evidence>
<dbReference type="EC" id="3.2.1.40" evidence="2"/>
<evidence type="ECO:0000259" key="6">
    <source>
        <dbReference type="Pfam" id="PF08531"/>
    </source>
</evidence>
<name>H1XZ32_9SPHI</name>
<evidence type="ECO:0000256" key="1">
    <source>
        <dbReference type="ARBA" id="ARBA00001445"/>
    </source>
</evidence>
<evidence type="ECO:0000259" key="8">
    <source>
        <dbReference type="Pfam" id="PF17390"/>
    </source>
</evidence>
<dbReference type="eggNOG" id="COG3408">
    <property type="taxonomic scope" value="Bacteria"/>
</dbReference>
<dbReference type="Pfam" id="PF17390">
    <property type="entry name" value="Bac_rhamnosid_C"/>
    <property type="match status" value="1"/>
</dbReference>
<dbReference type="InterPro" id="IPR035396">
    <property type="entry name" value="Bac_rhamnosid6H"/>
</dbReference>
<feature type="domain" description="Alpha-L-rhamnosidase concanavalin-like" evidence="5">
    <location>
        <begin position="231"/>
        <end position="321"/>
    </location>
</feature>
<dbReference type="Proteomes" id="UP000002774">
    <property type="component" value="Chromosome"/>
</dbReference>
<organism evidence="9 10">
    <name type="scientific">Mucilaginibacter paludis DSM 18603</name>
    <dbReference type="NCBI Taxonomy" id="714943"/>
    <lineage>
        <taxon>Bacteria</taxon>
        <taxon>Pseudomonadati</taxon>
        <taxon>Bacteroidota</taxon>
        <taxon>Sphingobacteriia</taxon>
        <taxon>Sphingobacteriales</taxon>
        <taxon>Sphingobacteriaceae</taxon>
        <taxon>Mucilaginibacter</taxon>
    </lineage>
</organism>
<dbReference type="Pfam" id="PF05592">
    <property type="entry name" value="Bac_rhamnosid"/>
    <property type="match status" value="1"/>
</dbReference>
<dbReference type="Pfam" id="PF17389">
    <property type="entry name" value="Bac_rhamnosid6H"/>
    <property type="match status" value="1"/>
</dbReference>
<dbReference type="HOGENOM" id="CLU_283826_0_0_10"/>
<evidence type="ECO:0000259" key="7">
    <source>
        <dbReference type="Pfam" id="PF17389"/>
    </source>
</evidence>
<dbReference type="InterPro" id="IPR013737">
    <property type="entry name" value="Bac_rhamnosid_N"/>
</dbReference>
<dbReference type="SUPFAM" id="SSF48208">
    <property type="entry name" value="Six-hairpin glycosidases"/>
    <property type="match status" value="1"/>
</dbReference>
<evidence type="ECO:0000259" key="4">
    <source>
        <dbReference type="Pfam" id="PF00149"/>
    </source>
</evidence>
<dbReference type="InterPro" id="IPR004843">
    <property type="entry name" value="Calcineurin-like_PHP"/>
</dbReference>
<proteinExistence type="predicted"/>
<feature type="domain" description="Alpha-L-rhamnosidase C-terminal" evidence="8">
    <location>
        <begin position="663"/>
        <end position="731"/>
    </location>
</feature>
<dbReference type="PANTHER" id="PTHR33307:SF6">
    <property type="entry name" value="ALPHA-RHAMNOSIDASE (EUROFUNG)-RELATED"/>
    <property type="match status" value="1"/>
</dbReference>
<sequence length="1096" mass="122898">MRSTLSKAILVFAVSASLKVNGQVKTVPFAKAQWISPSHQEDTVNRPCPIFIKTWNSIKQIKSAKLYITALGLYEAAINNTKVGAAYFTPGFTSYDKRLQYQKYEVSDLIRDGKNKISVAVADGWYRGVFGGKMEQNNYGNEAGLLLQLEVIFTDGTQQIISSNDSWRCGSGVTRHADFYGGEIKDTRLTQVMNASPVKYLTPQKFSLAPATAEPVTVHELFKPKEVSPSQVIDFGQNLAGFVRLKVQGKAGDTVKVYHAELLESTCNLWTGNLRDAKAEDVYVLNGKEQVLEPHFTYHGFRYAKVVGMKVNKNNCTAVALYSNIKPAGTFSCSNPMINQLQYNILWSMKSNFMDIPTDCPQRSERLGWTGDAQVFSRTAALNANVLNFYSKYLQDLATDQGKNGGLPNIVPDVYTHALANKKGVAGWGDASTIIPITLYNIYGDKSVLRRQYSSMKAWVNFIKKQSPDNLWEVNGYGDWYALGDSTSLHYIDQCFYIHSTENLIKAASVLHRESDVKAYIALLKNIKAAYTEAYGHFDTKATQTQTAYVLALAFDLLPEEQRPKIAALLAQKIKDNGIKLATGFLGTPYLLPVLSKFGYSDLAYQLLLQPECPSWLYPITKGATTIWERWDAIRPDGSVQETSYNHFSYGAVGQWFYENIAGIQATSPGYKTIHIKPEIGGNLTWAKATYKSQYGLIKSSWRLKGKQVILNVSIPKNTSAIVYLPGKDSIKVGPGNYQFNGMVTTPGDNDGPYISYSGKSILIRSVNNEKVTINSLPVTTKAKTTINIHFNAHPSWDFNCKLKPSLNNEPDQYDKVNKLFVVSDIEGEFEAFRGLLIGNNIIDSHYNWIFGKGQLVICGDLFDRGKDVIPYLWLLYKLEQDAKVKGGYVHTILGNHDIMNLSGDYRYVDQKYFTTAEHLKQPYSELFSANTELGRWLRTKNIVEKIGDRLFLHAGISPEINALKMPLAQLNGSCRLFYDRLRKELPENLAPLFGKNGPFWYRGYFMAPRASNTTIDSTLAFYGCKQIIVGHSILARNIAMYYGGKVIGIDVNEHEGKRAGLFISHNQCYITDDRGHRMKLVYKKENDAIKPEDIL</sequence>
<gene>
    <name evidence="9" type="ORF">Mucpa_0423</name>
</gene>
<feature type="domain" description="Alpha-L-rhamnosidase six-hairpin glycosidase" evidence="7">
    <location>
        <begin position="328"/>
        <end position="661"/>
    </location>
</feature>
<dbReference type="SUPFAM" id="SSF56300">
    <property type="entry name" value="Metallo-dependent phosphatases"/>
    <property type="match status" value="1"/>
</dbReference>
<dbReference type="eggNOG" id="COG0639">
    <property type="taxonomic scope" value="Bacteria"/>
</dbReference>
<evidence type="ECO:0000313" key="10">
    <source>
        <dbReference type="Proteomes" id="UP000002774"/>
    </source>
</evidence>
<dbReference type="InterPro" id="IPR016007">
    <property type="entry name" value="Alpha_rhamnosid"/>
</dbReference>
<feature type="domain" description="Calcineurin-like phosphoesterase" evidence="4">
    <location>
        <begin position="820"/>
        <end position="1033"/>
    </location>
</feature>
<evidence type="ECO:0000256" key="2">
    <source>
        <dbReference type="ARBA" id="ARBA00012652"/>
    </source>
</evidence>
<dbReference type="InterPro" id="IPR008902">
    <property type="entry name" value="Rhamnosid_concanavalin"/>
</dbReference>
<dbReference type="Pfam" id="PF00149">
    <property type="entry name" value="Metallophos"/>
    <property type="match status" value="1"/>
</dbReference>
<dbReference type="Pfam" id="PF08531">
    <property type="entry name" value="Bac_rhamnosid_N"/>
    <property type="match status" value="1"/>
</dbReference>
<dbReference type="Gene3D" id="1.50.10.10">
    <property type="match status" value="1"/>
</dbReference>
<keyword evidence="3" id="KW-0378">Hydrolase</keyword>
<evidence type="ECO:0000259" key="5">
    <source>
        <dbReference type="Pfam" id="PF05592"/>
    </source>
</evidence>
<protein>
    <recommendedName>
        <fullName evidence="2">alpha-L-rhamnosidase</fullName>
        <ecNumber evidence="2">3.2.1.40</ecNumber>
    </recommendedName>
</protein>
<dbReference type="InterPro" id="IPR012341">
    <property type="entry name" value="6hp_glycosidase-like_sf"/>
</dbReference>
<dbReference type="GO" id="GO:0005975">
    <property type="term" value="P:carbohydrate metabolic process"/>
    <property type="evidence" value="ECO:0007669"/>
    <property type="project" value="InterPro"/>
</dbReference>
<dbReference type="InterPro" id="IPR008928">
    <property type="entry name" value="6-hairpin_glycosidase_sf"/>
</dbReference>
<feature type="domain" description="Bacterial alpha-L-rhamnosidase N-terminal" evidence="6">
    <location>
        <begin position="59"/>
        <end position="216"/>
    </location>
</feature>
<dbReference type="Gene3D" id="3.60.21.10">
    <property type="match status" value="1"/>
</dbReference>
<comment type="catalytic activity">
    <reaction evidence="1">
        <text>Hydrolysis of terminal non-reducing alpha-L-rhamnose residues in alpha-L-rhamnosides.</text>
        <dbReference type="EC" id="3.2.1.40"/>
    </reaction>
</comment>
<dbReference type="InterPro" id="IPR035398">
    <property type="entry name" value="Bac_rhamnosid_C"/>
</dbReference>
<reference evidence="9" key="1">
    <citation type="submission" date="2011-09" db="EMBL/GenBank/DDBJ databases">
        <title>The permanent draft genome of Mucilaginibacter paludis DSM 18603.</title>
        <authorList>
            <consortium name="US DOE Joint Genome Institute (JGI-PGF)"/>
            <person name="Lucas S."/>
            <person name="Han J."/>
            <person name="Lapidus A."/>
            <person name="Bruce D."/>
            <person name="Goodwin L."/>
            <person name="Pitluck S."/>
            <person name="Peters L."/>
            <person name="Kyrpides N."/>
            <person name="Mavromatis K."/>
            <person name="Ivanova N."/>
            <person name="Mikhailova N."/>
            <person name="Held B."/>
            <person name="Detter J.C."/>
            <person name="Tapia R."/>
            <person name="Han C."/>
            <person name="Land M."/>
            <person name="Hauser L."/>
            <person name="Markowitz V."/>
            <person name="Cheng J.-F."/>
            <person name="Hugenholtz P."/>
            <person name="Woyke T."/>
            <person name="Wu D."/>
            <person name="Tindall B."/>
            <person name="Brambilla E."/>
            <person name="Klenk H.-P."/>
            <person name="Eisen J.A."/>
        </authorList>
    </citation>
    <scope>NUCLEOTIDE SEQUENCE [LARGE SCALE GENOMIC DNA]</scope>
    <source>
        <strain evidence="9">DSM 18603</strain>
    </source>
</reference>